<proteinExistence type="predicted"/>
<dbReference type="EMBL" id="FNTH01000001">
    <property type="protein sequence ID" value="SEC30044.1"/>
    <property type="molecule type" value="Genomic_DNA"/>
</dbReference>
<dbReference type="Proteomes" id="UP000198992">
    <property type="component" value="Unassembled WGS sequence"/>
</dbReference>
<gene>
    <name evidence="1" type="ORF">SAMN05444164_1502</name>
</gene>
<evidence type="ECO:0000313" key="2">
    <source>
        <dbReference type="Proteomes" id="UP000198992"/>
    </source>
</evidence>
<evidence type="ECO:0000313" key="1">
    <source>
        <dbReference type="EMBL" id="SEC30044.1"/>
    </source>
</evidence>
<organism evidence="1 2">
    <name type="scientific">Bradyrhizobium erythrophlei</name>
    <dbReference type="NCBI Taxonomy" id="1437360"/>
    <lineage>
        <taxon>Bacteria</taxon>
        <taxon>Pseudomonadati</taxon>
        <taxon>Pseudomonadota</taxon>
        <taxon>Alphaproteobacteria</taxon>
        <taxon>Hyphomicrobiales</taxon>
        <taxon>Nitrobacteraceae</taxon>
        <taxon>Bradyrhizobium</taxon>
    </lineage>
</organism>
<accession>A0A1H4RE44</accession>
<protein>
    <submittedName>
        <fullName evidence="1">Uncharacterized protein</fullName>
    </submittedName>
</protein>
<name>A0A1H4RE44_9BRAD</name>
<reference evidence="1 2" key="1">
    <citation type="submission" date="2016-10" db="EMBL/GenBank/DDBJ databases">
        <authorList>
            <person name="de Groot N.N."/>
        </authorList>
    </citation>
    <scope>NUCLEOTIDE SEQUENCE [LARGE SCALE GENOMIC DNA]</scope>
    <source>
        <strain evidence="1 2">MT12</strain>
    </source>
</reference>
<dbReference type="AlphaFoldDB" id="A0A1H4RE44"/>
<sequence>MVFGLLEGPDHEVDKRLSSAADAQGLYHSFINAEVYESYDEEVFKEALTDWGFFGDEERRPVWLRRK</sequence>